<dbReference type="InterPro" id="IPR002867">
    <property type="entry name" value="IBR_dom"/>
</dbReference>
<dbReference type="InterPro" id="IPR013083">
    <property type="entry name" value="Znf_RING/FYVE/PHD"/>
</dbReference>
<dbReference type="EMBL" id="ML996708">
    <property type="protein sequence ID" value="KAF2396243.1"/>
    <property type="molecule type" value="Genomic_DNA"/>
</dbReference>
<proteinExistence type="predicted"/>
<dbReference type="EC" id="2.3.2.31" evidence="2"/>
<keyword evidence="6" id="KW-0863">Zinc-finger</keyword>
<dbReference type="GO" id="GO:0061630">
    <property type="term" value="F:ubiquitin protein ligase activity"/>
    <property type="evidence" value="ECO:0007669"/>
    <property type="project" value="UniProtKB-EC"/>
</dbReference>
<sequence>MRTRRERRREKRTRRRTRRSRQAPLRSSRQHPSHPARQSIECITCLADDVPVRKSAKLDCTHRICHDCLKRVFKLSVTDPQLMPPKCCSDSPIPLKHVDRLFDTPFKRTWNKKFAEYTTKNRLYCPTKHCGEWIKPKHISHDRATRRGRGTCPKCRRDVCKPCGQKWHGARDCTADPATLRVLEIGREHGWQRCYNCKALVQLAEGCNHMKCRCAAEFCMLCGLQWKSCDCPWFNLPEDNEGDNGGPQPAPPAPPAPPRPQRERAPGAPLGPLDVPDIWRPFEMLRPRARWAQMGAANAPDPAAAQRDDEALARQVQAMEIGAEVTGAEAEALTLGDEAARRRRRRARTRRNAENDLAELMGGDGGSPSGERSKRRPVSSRSNGEATQHRRRR</sequence>
<evidence type="ECO:0000256" key="4">
    <source>
        <dbReference type="ARBA" id="ARBA00022723"/>
    </source>
</evidence>
<evidence type="ECO:0000313" key="12">
    <source>
        <dbReference type="Proteomes" id="UP000799640"/>
    </source>
</evidence>
<feature type="compositionally biased region" description="Pro residues" evidence="9">
    <location>
        <begin position="248"/>
        <end position="259"/>
    </location>
</feature>
<keyword evidence="4" id="KW-0479">Metal-binding</keyword>
<dbReference type="PANTHER" id="PTHR11685">
    <property type="entry name" value="RBR FAMILY RING FINGER AND IBR DOMAIN-CONTAINING"/>
    <property type="match status" value="1"/>
</dbReference>
<dbReference type="GO" id="GO:0008270">
    <property type="term" value="F:zinc ion binding"/>
    <property type="evidence" value="ECO:0007669"/>
    <property type="project" value="UniProtKB-KW"/>
</dbReference>
<feature type="domain" description="RING-type" evidence="10">
    <location>
        <begin position="38"/>
        <end position="240"/>
    </location>
</feature>
<evidence type="ECO:0000313" key="11">
    <source>
        <dbReference type="EMBL" id="KAF2396243.1"/>
    </source>
</evidence>
<feature type="compositionally biased region" description="Basic residues" evidence="9">
    <location>
        <begin position="1"/>
        <end position="21"/>
    </location>
</feature>
<dbReference type="GO" id="GO:0016567">
    <property type="term" value="P:protein ubiquitination"/>
    <property type="evidence" value="ECO:0007669"/>
    <property type="project" value="InterPro"/>
</dbReference>
<protein>
    <recommendedName>
        <fullName evidence="2">RBR-type E3 ubiquitin transferase</fullName>
        <ecNumber evidence="2">2.3.2.31</ecNumber>
    </recommendedName>
</protein>
<accession>A0A6G1HJK6</accession>
<dbReference type="AlphaFoldDB" id="A0A6G1HJK6"/>
<evidence type="ECO:0000256" key="5">
    <source>
        <dbReference type="ARBA" id="ARBA00022737"/>
    </source>
</evidence>
<keyword evidence="5" id="KW-0677">Repeat</keyword>
<evidence type="ECO:0000256" key="1">
    <source>
        <dbReference type="ARBA" id="ARBA00001798"/>
    </source>
</evidence>
<dbReference type="CDD" id="cd22584">
    <property type="entry name" value="Rcat_RBR_unk"/>
    <property type="match status" value="1"/>
</dbReference>
<comment type="catalytic activity">
    <reaction evidence="1">
        <text>[E2 ubiquitin-conjugating enzyme]-S-ubiquitinyl-L-cysteine + [acceptor protein]-L-lysine = [E2 ubiquitin-conjugating enzyme]-L-cysteine + [acceptor protein]-N(6)-ubiquitinyl-L-lysine.</text>
        <dbReference type="EC" id="2.3.2.31"/>
    </reaction>
</comment>
<dbReference type="Proteomes" id="UP000799640">
    <property type="component" value="Unassembled WGS sequence"/>
</dbReference>
<dbReference type="SUPFAM" id="SSF57850">
    <property type="entry name" value="RING/U-box"/>
    <property type="match status" value="2"/>
</dbReference>
<feature type="region of interest" description="Disordered" evidence="9">
    <location>
        <begin position="330"/>
        <end position="393"/>
    </location>
</feature>
<feature type="compositionally biased region" description="Basic residues" evidence="9">
    <location>
        <begin position="341"/>
        <end position="350"/>
    </location>
</feature>
<gene>
    <name evidence="11" type="ORF">EJ06DRAFT_249700</name>
</gene>
<feature type="region of interest" description="Disordered" evidence="9">
    <location>
        <begin position="1"/>
        <end position="35"/>
    </location>
</feature>
<keyword evidence="12" id="KW-1185">Reference proteome</keyword>
<evidence type="ECO:0000256" key="3">
    <source>
        <dbReference type="ARBA" id="ARBA00022679"/>
    </source>
</evidence>
<evidence type="ECO:0000256" key="2">
    <source>
        <dbReference type="ARBA" id="ARBA00012251"/>
    </source>
</evidence>
<organism evidence="11 12">
    <name type="scientific">Trichodelitschia bisporula</name>
    <dbReference type="NCBI Taxonomy" id="703511"/>
    <lineage>
        <taxon>Eukaryota</taxon>
        <taxon>Fungi</taxon>
        <taxon>Dikarya</taxon>
        <taxon>Ascomycota</taxon>
        <taxon>Pezizomycotina</taxon>
        <taxon>Dothideomycetes</taxon>
        <taxon>Dothideomycetes incertae sedis</taxon>
        <taxon>Phaeotrichales</taxon>
        <taxon>Phaeotrichaceae</taxon>
        <taxon>Trichodelitschia</taxon>
    </lineage>
</organism>
<dbReference type="Gene3D" id="1.20.120.1750">
    <property type="match status" value="1"/>
</dbReference>
<evidence type="ECO:0000256" key="9">
    <source>
        <dbReference type="SAM" id="MobiDB-lite"/>
    </source>
</evidence>
<evidence type="ECO:0000256" key="6">
    <source>
        <dbReference type="ARBA" id="ARBA00022771"/>
    </source>
</evidence>
<keyword evidence="8" id="KW-0862">Zinc</keyword>
<dbReference type="Pfam" id="PF01485">
    <property type="entry name" value="IBR"/>
    <property type="match status" value="1"/>
</dbReference>
<feature type="region of interest" description="Disordered" evidence="9">
    <location>
        <begin position="240"/>
        <end position="275"/>
    </location>
</feature>
<evidence type="ECO:0000256" key="8">
    <source>
        <dbReference type="ARBA" id="ARBA00022833"/>
    </source>
</evidence>
<evidence type="ECO:0000259" key="10">
    <source>
        <dbReference type="PROSITE" id="PS51873"/>
    </source>
</evidence>
<dbReference type="InterPro" id="IPR017907">
    <property type="entry name" value="Znf_RING_CS"/>
</dbReference>
<dbReference type="InterPro" id="IPR031127">
    <property type="entry name" value="E3_UB_ligase_RBR"/>
</dbReference>
<keyword evidence="3" id="KW-0808">Transferase</keyword>
<keyword evidence="7" id="KW-0833">Ubl conjugation pathway</keyword>
<dbReference type="InterPro" id="IPR044066">
    <property type="entry name" value="TRIAD_supradom"/>
</dbReference>
<dbReference type="Gene3D" id="3.30.40.10">
    <property type="entry name" value="Zinc/RING finger domain, C3HC4 (zinc finger)"/>
    <property type="match status" value="1"/>
</dbReference>
<dbReference type="OrthoDB" id="9977870at2759"/>
<evidence type="ECO:0000256" key="7">
    <source>
        <dbReference type="ARBA" id="ARBA00022786"/>
    </source>
</evidence>
<dbReference type="PROSITE" id="PS00518">
    <property type="entry name" value="ZF_RING_1"/>
    <property type="match status" value="1"/>
</dbReference>
<reference evidence="11" key="1">
    <citation type="journal article" date="2020" name="Stud. Mycol.">
        <title>101 Dothideomycetes genomes: a test case for predicting lifestyles and emergence of pathogens.</title>
        <authorList>
            <person name="Haridas S."/>
            <person name="Albert R."/>
            <person name="Binder M."/>
            <person name="Bloem J."/>
            <person name="Labutti K."/>
            <person name="Salamov A."/>
            <person name="Andreopoulos B."/>
            <person name="Baker S."/>
            <person name="Barry K."/>
            <person name="Bills G."/>
            <person name="Bluhm B."/>
            <person name="Cannon C."/>
            <person name="Castanera R."/>
            <person name="Culley D."/>
            <person name="Daum C."/>
            <person name="Ezra D."/>
            <person name="Gonzalez J."/>
            <person name="Henrissat B."/>
            <person name="Kuo A."/>
            <person name="Liang C."/>
            <person name="Lipzen A."/>
            <person name="Lutzoni F."/>
            <person name="Magnuson J."/>
            <person name="Mondo S."/>
            <person name="Nolan M."/>
            <person name="Ohm R."/>
            <person name="Pangilinan J."/>
            <person name="Park H.-J."/>
            <person name="Ramirez L."/>
            <person name="Alfaro M."/>
            <person name="Sun H."/>
            <person name="Tritt A."/>
            <person name="Yoshinaga Y."/>
            <person name="Zwiers L.-H."/>
            <person name="Turgeon B."/>
            <person name="Goodwin S."/>
            <person name="Spatafora J."/>
            <person name="Crous P."/>
            <person name="Grigoriev I."/>
        </authorList>
    </citation>
    <scope>NUCLEOTIDE SEQUENCE</scope>
    <source>
        <strain evidence="11">CBS 262.69</strain>
    </source>
</reference>
<dbReference type="PROSITE" id="PS51873">
    <property type="entry name" value="TRIAD"/>
    <property type="match status" value="1"/>
</dbReference>
<name>A0A6G1HJK6_9PEZI</name>